<keyword evidence="4" id="KW-0862">Zinc</keyword>
<organism evidence="7 8">
    <name type="scientific">Brevundimonas nasdae</name>
    <dbReference type="NCBI Taxonomy" id="172043"/>
    <lineage>
        <taxon>Bacteria</taxon>
        <taxon>Pseudomonadati</taxon>
        <taxon>Pseudomonadota</taxon>
        <taxon>Alphaproteobacteria</taxon>
        <taxon>Caulobacterales</taxon>
        <taxon>Caulobacteraceae</taxon>
        <taxon>Brevundimonas</taxon>
    </lineage>
</organism>
<dbReference type="GeneID" id="94374837"/>
<keyword evidence="3" id="KW-0479">Metal-binding</keyword>
<dbReference type="RefSeq" id="WP_219354119.1">
    <property type="nucleotide sequence ID" value="NZ_CP080034.1"/>
</dbReference>
<proteinExistence type="inferred from homology"/>
<dbReference type="PANTHER" id="PTHR30096">
    <property type="entry name" value="4,5-DOPA DIOXYGENASE EXTRADIOL-LIKE PROTEIN"/>
    <property type="match status" value="1"/>
</dbReference>
<keyword evidence="7" id="KW-0223">Dioxygenase</keyword>
<dbReference type="InterPro" id="IPR004183">
    <property type="entry name" value="Xdiol_dOase_suB"/>
</dbReference>
<accession>A0ABX8TL75</accession>
<gene>
    <name evidence="7" type="primary">ygiD</name>
    <name evidence="7" type="ORF">KWG56_06155</name>
</gene>
<sequence length="267" mass="28768">MTAGQVHSAASNGGATRQPAVFFGHGSPMNALGGPFADAWRELGLSVGKPTGVVMVSAHWETRGLGVTAQERPETIHDFGGFPQALHDVQYPAPGSPQLAARVAQLTGAVQTQQWGLDHGTWSVLVHVWPEADVPVVQLSLNRDLTARQHYELARALRPLRDEGVVIAGSGDFVHNLRTWKREPGAEPYGWATSFNEAVKHAFERGDHEALINWVGLAEDAQMSVPTDEHYLPVLYVAAQQEPGEPVAFFNDSIDGGSISMTGVRIG</sequence>
<feature type="domain" description="Extradiol ring-cleavage dioxygenase class III enzyme subunit B" evidence="6">
    <location>
        <begin position="49"/>
        <end position="226"/>
    </location>
</feature>
<dbReference type="Proteomes" id="UP000824334">
    <property type="component" value="Chromosome"/>
</dbReference>
<evidence type="ECO:0000313" key="7">
    <source>
        <dbReference type="EMBL" id="QYC11553.1"/>
    </source>
</evidence>
<comment type="cofactor">
    <cofactor evidence="1">
        <name>Zn(2+)</name>
        <dbReference type="ChEBI" id="CHEBI:29105"/>
    </cofactor>
</comment>
<name>A0ABX8TL75_9CAUL</name>
<evidence type="ECO:0000256" key="4">
    <source>
        <dbReference type="ARBA" id="ARBA00022833"/>
    </source>
</evidence>
<dbReference type="GO" id="GO:0050297">
    <property type="term" value="F:stizolobate synthase activity"/>
    <property type="evidence" value="ECO:0007669"/>
    <property type="project" value="UniProtKB-EC"/>
</dbReference>
<dbReference type="InterPro" id="IPR014436">
    <property type="entry name" value="Extradiol_dOase_DODA"/>
</dbReference>
<keyword evidence="5 7" id="KW-0560">Oxidoreductase</keyword>
<reference evidence="7 8" key="1">
    <citation type="submission" date="2021-07" db="EMBL/GenBank/DDBJ databases">
        <title>Isolation and characterization of bacteria from a gold mining with a capacity of golden bioaccumulation.</title>
        <authorList>
            <person name="Yang X.J."/>
        </authorList>
    </citation>
    <scope>NUCLEOTIDE SEQUENCE [LARGE SCALE GENOMIC DNA]</scope>
    <source>
        <strain evidence="7 8">Au29</strain>
    </source>
</reference>
<dbReference type="NCBIfam" id="NF007914">
    <property type="entry name" value="PRK10628.1"/>
    <property type="match status" value="1"/>
</dbReference>
<dbReference type="PANTHER" id="PTHR30096:SF0">
    <property type="entry name" value="4,5-DOPA DIOXYGENASE EXTRADIOL-LIKE PROTEIN"/>
    <property type="match status" value="1"/>
</dbReference>
<dbReference type="CDD" id="cd07363">
    <property type="entry name" value="45_DOPA_Dioxygenase"/>
    <property type="match status" value="1"/>
</dbReference>
<dbReference type="PIRSF" id="PIRSF006157">
    <property type="entry name" value="Doxgns_DODA"/>
    <property type="match status" value="1"/>
</dbReference>
<evidence type="ECO:0000256" key="3">
    <source>
        <dbReference type="ARBA" id="ARBA00022723"/>
    </source>
</evidence>
<evidence type="ECO:0000256" key="2">
    <source>
        <dbReference type="ARBA" id="ARBA00007581"/>
    </source>
</evidence>
<evidence type="ECO:0000256" key="1">
    <source>
        <dbReference type="ARBA" id="ARBA00001947"/>
    </source>
</evidence>
<evidence type="ECO:0000259" key="6">
    <source>
        <dbReference type="Pfam" id="PF02900"/>
    </source>
</evidence>
<dbReference type="Pfam" id="PF02900">
    <property type="entry name" value="LigB"/>
    <property type="match status" value="1"/>
</dbReference>
<dbReference type="EMBL" id="CP080034">
    <property type="protein sequence ID" value="QYC11553.1"/>
    <property type="molecule type" value="Genomic_DNA"/>
</dbReference>
<protein>
    <submittedName>
        <fullName evidence="7">4,5-DOPA dioxygenase extradiol</fullName>
        <ecNumber evidence="7">1.13.11.29</ecNumber>
    </submittedName>
</protein>
<dbReference type="EC" id="1.13.11.29" evidence="7"/>
<comment type="similarity">
    <text evidence="2">Belongs to the DODA-type extradiol aromatic ring-opening dioxygenase family.</text>
</comment>
<keyword evidence="8" id="KW-1185">Reference proteome</keyword>
<evidence type="ECO:0000256" key="5">
    <source>
        <dbReference type="ARBA" id="ARBA00023002"/>
    </source>
</evidence>
<evidence type="ECO:0000313" key="8">
    <source>
        <dbReference type="Proteomes" id="UP000824334"/>
    </source>
</evidence>